<gene>
    <name evidence="2" type="ORF">RB614_36805</name>
</gene>
<evidence type="ECO:0000313" key="2">
    <source>
        <dbReference type="EMBL" id="MDQ7910073.1"/>
    </source>
</evidence>
<reference evidence="2 3" key="1">
    <citation type="submission" date="2023-08" db="EMBL/GenBank/DDBJ databases">
        <title>Phytohabitans sansha sp. nov., isolated from marine sediment.</title>
        <authorList>
            <person name="Zhao Y."/>
            <person name="Yi K."/>
        </authorList>
    </citation>
    <scope>NUCLEOTIDE SEQUENCE [LARGE SCALE GENOMIC DNA]</scope>
    <source>
        <strain evidence="2 3">ZYX-F-186</strain>
    </source>
</reference>
<sequence length="99" mass="10076">MTAEATGVRAASPCYSKPAAADPFRTHDAPVAQTVTHRNDGLHGKVDDPGAQALGGDQGVPYSQSEHLAAALHAYGVRCDLYPVPGAGHVFQGAPDAAA</sequence>
<dbReference type="Proteomes" id="UP001230908">
    <property type="component" value="Unassembled WGS sequence"/>
</dbReference>
<feature type="compositionally biased region" description="Basic and acidic residues" evidence="1">
    <location>
        <begin position="38"/>
        <end position="48"/>
    </location>
</feature>
<comment type="caution">
    <text evidence="2">The sequence shown here is derived from an EMBL/GenBank/DDBJ whole genome shotgun (WGS) entry which is preliminary data.</text>
</comment>
<proteinExistence type="predicted"/>
<organism evidence="2 3">
    <name type="scientific">Phytohabitans maris</name>
    <dbReference type="NCBI Taxonomy" id="3071409"/>
    <lineage>
        <taxon>Bacteria</taxon>
        <taxon>Bacillati</taxon>
        <taxon>Actinomycetota</taxon>
        <taxon>Actinomycetes</taxon>
        <taxon>Micromonosporales</taxon>
        <taxon>Micromonosporaceae</taxon>
    </lineage>
</organism>
<protein>
    <recommendedName>
        <fullName evidence="4">Peptidase S9 prolyl oligopeptidase catalytic domain-containing protein</fullName>
    </recommendedName>
</protein>
<dbReference type="RefSeq" id="WP_308717326.1">
    <property type="nucleotide sequence ID" value="NZ_JAVHUY010000051.1"/>
</dbReference>
<feature type="region of interest" description="Disordered" evidence="1">
    <location>
        <begin position="38"/>
        <end position="59"/>
    </location>
</feature>
<evidence type="ECO:0008006" key="4">
    <source>
        <dbReference type="Google" id="ProtNLM"/>
    </source>
</evidence>
<name>A0ABU0ZSY7_9ACTN</name>
<keyword evidence="3" id="KW-1185">Reference proteome</keyword>
<dbReference type="EMBL" id="JAVHUY010000051">
    <property type="protein sequence ID" value="MDQ7910073.1"/>
    <property type="molecule type" value="Genomic_DNA"/>
</dbReference>
<accession>A0ABU0ZSY7</accession>
<dbReference type="Gene3D" id="3.40.50.1820">
    <property type="entry name" value="alpha/beta hydrolase"/>
    <property type="match status" value="1"/>
</dbReference>
<dbReference type="SUPFAM" id="SSF53474">
    <property type="entry name" value="alpha/beta-Hydrolases"/>
    <property type="match status" value="1"/>
</dbReference>
<dbReference type="InterPro" id="IPR029058">
    <property type="entry name" value="AB_hydrolase_fold"/>
</dbReference>
<evidence type="ECO:0000313" key="3">
    <source>
        <dbReference type="Proteomes" id="UP001230908"/>
    </source>
</evidence>
<evidence type="ECO:0000256" key="1">
    <source>
        <dbReference type="SAM" id="MobiDB-lite"/>
    </source>
</evidence>